<keyword evidence="1" id="KW-0732">Signal</keyword>
<proteinExistence type="predicted"/>
<accession>A0A8X6GNT1</accession>
<protein>
    <submittedName>
        <fullName evidence="2">Uncharacterized protein</fullName>
    </submittedName>
</protein>
<keyword evidence="3" id="KW-1185">Reference proteome</keyword>
<comment type="caution">
    <text evidence="2">The sequence shown here is derived from an EMBL/GenBank/DDBJ whole genome shotgun (WGS) entry which is preliminary data.</text>
</comment>
<organism evidence="2 3">
    <name type="scientific">Trichonephila clavata</name>
    <name type="common">Joro spider</name>
    <name type="synonym">Nephila clavata</name>
    <dbReference type="NCBI Taxonomy" id="2740835"/>
    <lineage>
        <taxon>Eukaryota</taxon>
        <taxon>Metazoa</taxon>
        <taxon>Ecdysozoa</taxon>
        <taxon>Arthropoda</taxon>
        <taxon>Chelicerata</taxon>
        <taxon>Arachnida</taxon>
        <taxon>Araneae</taxon>
        <taxon>Araneomorphae</taxon>
        <taxon>Entelegynae</taxon>
        <taxon>Araneoidea</taxon>
        <taxon>Nephilidae</taxon>
        <taxon>Trichonephila</taxon>
    </lineage>
</organism>
<name>A0A8X6GNT1_TRICU</name>
<dbReference type="AlphaFoldDB" id="A0A8X6GNT1"/>
<feature type="signal peptide" evidence="1">
    <location>
        <begin position="1"/>
        <end position="15"/>
    </location>
</feature>
<dbReference type="Proteomes" id="UP000887116">
    <property type="component" value="Unassembled WGS sequence"/>
</dbReference>
<evidence type="ECO:0000313" key="2">
    <source>
        <dbReference type="EMBL" id="GFQ70764.1"/>
    </source>
</evidence>
<feature type="non-terminal residue" evidence="2">
    <location>
        <position position="1"/>
    </location>
</feature>
<sequence length="83" mass="8580">IFAVVFAVLVVFSYAEEEKKPDVQGRQLLGGHPGVGLEAHPGVGLGGHLGVGLGGHGSYGTGRDTAMVVTDQSQYGQGAYKPW</sequence>
<reference evidence="2" key="1">
    <citation type="submission" date="2020-07" db="EMBL/GenBank/DDBJ databases">
        <title>Multicomponent nature underlies the extraordinary mechanical properties of spider dragline silk.</title>
        <authorList>
            <person name="Kono N."/>
            <person name="Nakamura H."/>
            <person name="Mori M."/>
            <person name="Yoshida Y."/>
            <person name="Ohtoshi R."/>
            <person name="Malay A.D."/>
            <person name="Moran D.A.P."/>
            <person name="Tomita M."/>
            <person name="Numata K."/>
            <person name="Arakawa K."/>
        </authorList>
    </citation>
    <scope>NUCLEOTIDE SEQUENCE</scope>
</reference>
<evidence type="ECO:0000313" key="3">
    <source>
        <dbReference type="Proteomes" id="UP000887116"/>
    </source>
</evidence>
<evidence type="ECO:0000256" key="1">
    <source>
        <dbReference type="SAM" id="SignalP"/>
    </source>
</evidence>
<feature type="chain" id="PRO_5036464011" evidence="1">
    <location>
        <begin position="16"/>
        <end position="83"/>
    </location>
</feature>
<gene>
    <name evidence="2" type="ORF">TNCT_182961</name>
</gene>
<dbReference type="EMBL" id="BMAO01001051">
    <property type="protein sequence ID" value="GFQ70764.1"/>
    <property type="molecule type" value="Genomic_DNA"/>
</dbReference>